<keyword evidence="3" id="KW-1185">Reference proteome</keyword>
<evidence type="ECO:0000256" key="1">
    <source>
        <dbReference type="SAM" id="MobiDB-lite"/>
    </source>
</evidence>
<feature type="region of interest" description="Disordered" evidence="1">
    <location>
        <begin position="262"/>
        <end position="293"/>
    </location>
</feature>
<organism evidence="2 3">
    <name type="scientific">Papillibacter cinnamivorans DSM 12816</name>
    <dbReference type="NCBI Taxonomy" id="1122930"/>
    <lineage>
        <taxon>Bacteria</taxon>
        <taxon>Bacillati</taxon>
        <taxon>Bacillota</taxon>
        <taxon>Clostridia</taxon>
        <taxon>Eubacteriales</taxon>
        <taxon>Oscillospiraceae</taxon>
        <taxon>Papillibacter</taxon>
    </lineage>
</organism>
<evidence type="ECO:0000313" key="3">
    <source>
        <dbReference type="Proteomes" id="UP000192790"/>
    </source>
</evidence>
<dbReference type="Proteomes" id="UP000192790">
    <property type="component" value="Unassembled WGS sequence"/>
</dbReference>
<evidence type="ECO:0000313" key="2">
    <source>
        <dbReference type="EMBL" id="SMC46846.1"/>
    </source>
</evidence>
<reference evidence="2 3" key="1">
    <citation type="submission" date="2017-04" db="EMBL/GenBank/DDBJ databases">
        <authorList>
            <person name="Afonso C.L."/>
            <person name="Miller P.J."/>
            <person name="Scott M.A."/>
            <person name="Spackman E."/>
            <person name="Goraichik I."/>
            <person name="Dimitrov K.M."/>
            <person name="Suarez D.L."/>
            <person name="Swayne D.E."/>
        </authorList>
    </citation>
    <scope>NUCLEOTIDE SEQUENCE [LARGE SCALE GENOMIC DNA]</scope>
    <source>
        <strain evidence="2 3">DSM 12816</strain>
    </source>
</reference>
<accession>A0A1W1ZES6</accession>
<sequence length="293" mass="31836">MFGLIEMVAPPEDFISRLRSRFGKPELHAGELSGTRVLTARVPFFPGERRAPARRRMEKAARELAGRGIRWAVFPRDFSFYREFAGHGIGPVPVLPLYQRMAAELVFRIMEERGVKPERATVAVCGEHVSYPMREAALSLSRQVRYIAVAASYGGESLCRTLRRDLGVPVVFNPTGKQIAAADVLVLFSRPETLSRGGRGAILALYEGAEENAGTATGAFFRLPRELDIKVPPDSDANQLLAALMESGSVGPGDIQIESILWGTDGKKEKEDADTGGAAGEKSDGVQHSPQGT</sequence>
<dbReference type="AlphaFoldDB" id="A0A1W1ZES6"/>
<dbReference type="STRING" id="1122930.SAMN02745168_1010"/>
<proteinExistence type="predicted"/>
<dbReference type="EMBL" id="FWXW01000002">
    <property type="protein sequence ID" value="SMC46846.1"/>
    <property type="molecule type" value="Genomic_DNA"/>
</dbReference>
<dbReference type="RefSeq" id="WP_084233650.1">
    <property type="nucleotide sequence ID" value="NZ_FWXW01000002.1"/>
</dbReference>
<gene>
    <name evidence="2" type="ORF">SAMN02745168_1010</name>
</gene>
<name>A0A1W1ZES6_9FIRM</name>
<protein>
    <submittedName>
        <fullName evidence="2">Uncharacterized protein</fullName>
    </submittedName>
</protein>